<protein>
    <submittedName>
        <fullName evidence="1">Uncharacterized protein</fullName>
    </submittedName>
</protein>
<dbReference type="AlphaFoldDB" id="A0A0B0P8X6"/>
<gene>
    <name evidence="1" type="ORF">F383_24494</name>
</gene>
<evidence type="ECO:0000313" key="2">
    <source>
        <dbReference type="Proteomes" id="UP000032142"/>
    </source>
</evidence>
<dbReference type="EMBL" id="KN416157">
    <property type="protein sequence ID" value="KHG20594.1"/>
    <property type="molecule type" value="Genomic_DNA"/>
</dbReference>
<keyword evidence="2" id="KW-1185">Reference proteome</keyword>
<organism evidence="1 2">
    <name type="scientific">Gossypium arboreum</name>
    <name type="common">Tree cotton</name>
    <name type="synonym">Gossypium nanking</name>
    <dbReference type="NCBI Taxonomy" id="29729"/>
    <lineage>
        <taxon>Eukaryota</taxon>
        <taxon>Viridiplantae</taxon>
        <taxon>Streptophyta</taxon>
        <taxon>Embryophyta</taxon>
        <taxon>Tracheophyta</taxon>
        <taxon>Spermatophyta</taxon>
        <taxon>Magnoliopsida</taxon>
        <taxon>eudicotyledons</taxon>
        <taxon>Gunneridae</taxon>
        <taxon>Pentapetalae</taxon>
        <taxon>rosids</taxon>
        <taxon>malvids</taxon>
        <taxon>Malvales</taxon>
        <taxon>Malvaceae</taxon>
        <taxon>Malvoideae</taxon>
        <taxon>Gossypium</taxon>
    </lineage>
</organism>
<name>A0A0B0P8X6_GOSAR</name>
<proteinExistence type="predicted"/>
<accession>A0A0B0P8X6</accession>
<reference evidence="2" key="1">
    <citation type="submission" date="2014-09" db="EMBL/GenBank/DDBJ databases">
        <authorList>
            <person name="Mudge J."/>
            <person name="Ramaraj T."/>
            <person name="Lindquist I.E."/>
            <person name="Bharti A.K."/>
            <person name="Sundararajan A."/>
            <person name="Cameron C.T."/>
            <person name="Woodward J.E."/>
            <person name="May G.D."/>
            <person name="Brubaker C."/>
            <person name="Broadhvest J."/>
            <person name="Wilkins T.A."/>
        </authorList>
    </citation>
    <scope>NUCLEOTIDE SEQUENCE</scope>
    <source>
        <strain evidence="2">cv. AKA8401</strain>
    </source>
</reference>
<sequence length="50" mass="5930">MAIYKMNYNTIISQHFWLTNVTHNKMTKSSIHAILKILKIHYTQKISLIV</sequence>
<evidence type="ECO:0000313" key="1">
    <source>
        <dbReference type="EMBL" id="KHG20594.1"/>
    </source>
</evidence>
<dbReference type="Proteomes" id="UP000032142">
    <property type="component" value="Unassembled WGS sequence"/>
</dbReference>